<geneLocation type="plasmid" evidence="1 2">
    <name>pSTERM02</name>
</geneLocation>
<evidence type="ECO:0000313" key="1">
    <source>
        <dbReference type="EMBL" id="ACZ11034.1"/>
    </source>
</evidence>
<dbReference type="RefSeq" id="WP_012863608.1">
    <property type="nucleotide sequence ID" value="NC_013519.1"/>
</dbReference>
<sequence length="81" mass="9510">MNELNKALSLFDNIVNPVDHEKQKILDELELMKDHTDDKFIKQGSWIEKNFDKAKPEHVRALLDNGILLVKIKKEIEKIRS</sequence>
<accession>D1AS47</accession>
<name>D1AS47_SEBTE</name>
<dbReference type="EMBL" id="CP001741">
    <property type="protein sequence ID" value="ACZ11034.1"/>
    <property type="molecule type" value="Genomic_DNA"/>
</dbReference>
<keyword evidence="1" id="KW-0614">Plasmid</keyword>
<dbReference type="Proteomes" id="UP000000845">
    <property type="component" value="Plasmid pSTERM02"/>
</dbReference>
<organism evidence="1 2">
    <name type="scientific">Sebaldella termitidis (strain ATCC 33386 / NCTC 11300)</name>
    <dbReference type="NCBI Taxonomy" id="526218"/>
    <lineage>
        <taxon>Bacteria</taxon>
        <taxon>Fusobacteriati</taxon>
        <taxon>Fusobacteriota</taxon>
        <taxon>Fusobacteriia</taxon>
        <taxon>Fusobacteriales</taxon>
        <taxon>Leptotrichiaceae</taxon>
        <taxon>Sebaldella</taxon>
    </lineage>
</organism>
<reference evidence="1 2" key="1">
    <citation type="journal article" date="2010" name="Stand. Genomic Sci.">
        <title>Complete genome sequence of Sebaldella termitidis type strain (NCTC 11300).</title>
        <authorList>
            <person name="Harmon-Smith M."/>
            <person name="Celia L."/>
            <person name="Chertkov O."/>
            <person name="Lapidus A."/>
            <person name="Copeland A."/>
            <person name="Glavina Del Rio T."/>
            <person name="Nolan M."/>
            <person name="Lucas S."/>
            <person name="Tice H."/>
            <person name="Cheng J.F."/>
            <person name="Han C."/>
            <person name="Detter J.C."/>
            <person name="Bruce D."/>
            <person name="Goodwin L."/>
            <person name="Pitluck S."/>
            <person name="Pati A."/>
            <person name="Liolios K."/>
            <person name="Ivanova N."/>
            <person name="Mavromatis K."/>
            <person name="Mikhailova N."/>
            <person name="Chen A."/>
            <person name="Palaniappan K."/>
            <person name="Land M."/>
            <person name="Hauser L."/>
            <person name="Chang Y.J."/>
            <person name="Jeffries C.D."/>
            <person name="Brettin T."/>
            <person name="Goker M."/>
            <person name="Beck B."/>
            <person name="Bristow J."/>
            <person name="Eisen J.A."/>
            <person name="Markowitz V."/>
            <person name="Hugenholtz P."/>
            <person name="Kyrpides N.C."/>
            <person name="Klenk H.P."/>
            <person name="Chen F."/>
        </authorList>
    </citation>
    <scope>NUCLEOTIDE SEQUENCE [LARGE SCALE GENOMIC DNA]</scope>
    <source>
        <strain evidence="2">ATCC 33386 / NCTC 11300</strain>
        <plasmid evidence="2">Plasmid pSTERM02</plasmid>
    </source>
</reference>
<dbReference type="HOGENOM" id="CLU_2571894_0_0_0"/>
<dbReference type="KEGG" id="str:Sterm_4206"/>
<protein>
    <submittedName>
        <fullName evidence="1">Uncharacterized protein</fullName>
    </submittedName>
</protein>
<gene>
    <name evidence="1" type="ORF">Sterm_4206</name>
</gene>
<proteinExistence type="predicted"/>
<keyword evidence="2" id="KW-1185">Reference proteome</keyword>
<evidence type="ECO:0000313" key="2">
    <source>
        <dbReference type="Proteomes" id="UP000000845"/>
    </source>
</evidence>
<dbReference type="AlphaFoldDB" id="D1AS47"/>